<feature type="domain" description="N-acetyltransferase" evidence="1">
    <location>
        <begin position="2"/>
        <end position="128"/>
    </location>
</feature>
<protein>
    <recommendedName>
        <fullName evidence="1">N-acetyltransferase domain-containing protein</fullName>
    </recommendedName>
</protein>
<name>A0A455SXL3_9CHLR</name>
<organism evidence="2">
    <name type="scientific">Thermogemmatispora argillosa</name>
    <dbReference type="NCBI Taxonomy" id="2045280"/>
    <lineage>
        <taxon>Bacteria</taxon>
        <taxon>Bacillati</taxon>
        <taxon>Chloroflexota</taxon>
        <taxon>Ktedonobacteria</taxon>
        <taxon>Thermogemmatisporales</taxon>
        <taxon>Thermogemmatisporaceae</taxon>
        <taxon>Thermogemmatispora</taxon>
    </lineage>
</organism>
<dbReference type="InterPro" id="IPR000182">
    <property type="entry name" value="GNAT_dom"/>
</dbReference>
<proteinExistence type="predicted"/>
<dbReference type="GO" id="GO:0016747">
    <property type="term" value="F:acyltransferase activity, transferring groups other than amino-acyl groups"/>
    <property type="evidence" value="ECO:0007669"/>
    <property type="project" value="InterPro"/>
</dbReference>
<dbReference type="EMBL" id="AP019377">
    <property type="protein sequence ID" value="BBH92316.1"/>
    <property type="molecule type" value="Genomic_DNA"/>
</dbReference>
<dbReference type="PANTHER" id="PTHR43792">
    <property type="entry name" value="GNAT FAMILY, PUTATIVE (AFU_ORTHOLOGUE AFUA_3G00765)-RELATED-RELATED"/>
    <property type="match status" value="1"/>
</dbReference>
<dbReference type="InterPro" id="IPR016181">
    <property type="entry name" value="Acyl_CoA_acyltransferase"/>
</dbReference>
<evidence type="ECO:0000313" key="2">
    <source>
        <dbReference type="EMBL" id="BBH92316.1"/>
    </source>
</evidence>
<evidence type="ECO:0000259" key="1">
    <source>
        <dbReference type="Pfam" id="PF13302"/>
    </source>
</evidence>
<gene>
    <name evidence="2" type="ORF">KTA_05150</name>
</gene>
<dbReference type="PANTHER" id="PTHR43792:SF1">
    <property type="entry name" value="N-ACETYLTRANSFERASE DOMAIN-CONTAINING PROTEIN"/>
    <property type="match status" value="1"/>
</dbReference>
<dbReference type="Pfam" id="PF13302">
    <property type="entry name" value="Acetyltransf_3"/>
    <property type="match status" value="1"/>
</dbReference>
<dbReference type="AlphaFoldDB" id="A0A455SXL3"/>
<dbReference type="SUPFAM" id="SSF55729">
    <property type="entry name" value="Acyl-CoA N-acyltransferases (Nat)"/>
    <property type="match status" value="1"/>
</dbReference>
<sequence>MFRVHGDPATYRYSPESVHRSLAGSEAMLQLCRLHWAEHGFGYWAIELAREQTVIGFGGLEQQRWREREVLNLYYRLTPSAWGQGYATEMARTALQLARTYLSPLPVIARIRAANVPSQQVALKVGLRRLPEELEEPGYYIFASESSGW</sequence>
<accession>A0A455SXL3</accession>
<dbReference type="Gene3D" id="3.40.630.30">
    <property type="match status" value="1"/>
</dbReference>
<dbReference type="InterPro" id="IPR051531">
    <property type="entry name" value="N-acetyltransferase"/>
</dbReference>
<reference evidence="2" key="1">
    <citation type="submission" date="2018-12" db="EMBL/GenBank/DDBJ databases">
        <title>Novel natural products biosynthetic potential of the class Ktedonobacteria.</title>
        <authorList>
            <person name="Zheng Y."/>
            <person name="Saitou A."/>
            <person name="Wang C.M."/>
            <person name="Toyoda A."/>
            <person name="Minakuchi Y."/>
            <person name="Sekiguchi Y."/>
            <person name="Ueda K."/>
            <person name="Takano H."/>
            <person name="Sakai Y."/>
            <person name="Yokota A."/>
            <person name="Yabe S."/>
        </authorList>
    </citation>
    <scope>NUCLEOTIDE SEQUENCE</scope>
    <source>
        <strain evidence="2">A3-2</strain>
    </source>
</reference>